<dbReference type="PANTHER" id="PTHR23077">
    <property type="entry name" value="AAA-FAMILY ATPASE"/>
    <property type="match status" value="1"/>
</dbReference>
<dbReference type="InterPro" id="IPR050168">
    <property type="entry name" value="AAA_ATPase_domain"/>
</dbReference>
<keyword evidence="3 5" id="KW-0175">Coiled coil</keyword>
<dbReference type="PANTHER" id="PTHR23077:SF144">
    <property type="entry name" value="PROTEASOME-ASSOCIATED ATPASE"/>
    <property type="match status" value="1"/>
</dbReference>
<dbReference type="InterPro" id="IPR003593">
    <property type="entry name" value="AAA+_ATPase"/>
</dbReference>
<gene>
    <name evidence="7" type="ORF">A3G64_00735</name>
</gene>
<dbReference type="FunFam" id="3.40.50.300:FF:001025">
    <property type="entry name" value="ATPase family, AAA domain-containing 2B"/>
    <property type="match status" value="1"/>
</dbReference>
<dbReference type="SMART" id="SM00382">
    <property type="entry name" value="AAA"/>
    <property type="match status" value="1"/>
</dbReference>
<feature type="coiled-coil region" evidence="5">
    <location>
        <begin position="14"/>
        <end position="83"/>
    </location>
</feature>
<dbReference type="GO" id="GO:0016887">
    <property type="term" value="F:ATP hydrolysis activity"/>
    <property type="evidence" value="ECO:0007669"/>
    <property type="project" value="InterPro"/>
</dbReference>
<reference evidence="7 8" key="1">
    <citation type="journal article" date="2016" name="Nat. Commun.">
        <title>Thousands of microbial genomes shed light on interconnected biogeochemical processes in an aquifer system.</title>
        <authorList>
            <person name="Anantharaman K."/>
            <person name="Brown C.T."/>
            <person name="Hug L.A."/>
            <person name="Sharon I."/>
            <person name="Castelle C.J."/>
            <person name="Probst A.J."/>
            <person name="Thomas B.C."/>
            <person name="Singh A."/>
            <person name="Wilkins M.J."/>
            <person name="Karaoz U."/>
            <person name="Brodie E.L."/>
            <person name="Williams K.H."/>
            <person name="Hubbard S.S."/>
            <person name="Banfield J.F."/>
        </authorList>
    </citation>
    <scope>NUCLEOTIDE SEQUENCE [LARGE SCALE GENOMIC DNA]</scope>
</reference>
<evidence type="ECO:0000256" key="3">
    <source>
        <dbReference type="ARBA" id="ARBA00023054"/>
    </source>
</evidence>
<evidence type="ECO:0000256" key="4">
    <source>
        <dbReference type="RuleBase" id="RU003651"/>
    </source>
</evidence>
<dbReference type="AlphaFoldDB" id="A0A1G2CKE9"/>
<dbReference type="SUPFAM" id="SSF52540">
    <property type="entry name" value="P-loop containing nucleoside triphosphate hydrolases"/>
    <property type="match status" value="1"/>
</dbReference>
<dbReference type="STRING" id="1798653.A3G64_00735"/>
<protein>
    <recommendedName>
        <fullName evidence="6">AAA+ ATPase domain-containing protein</fullName>
    </recommendedName>
</protein>
<evidence type="ECO:0000313" key="8">
    <source>
        <dbReference type="Proteomes" id="UP000179281"/>
    </source>
</evidence>
<dbReference type="Gene3D" id="6.10.250.3110">
    <property type="match status" value="1"/>
</dbReference>
<proteinExistence type="inferred from homology"/>
<name>A0A1G2CKE9_9BACT</name>
<dbReference type="EMBL" id="MHLD01000037">
    <property type="protein sequence ID" value="OGZ01829.1"/>
    <property type="molecule type" value="Genomic_DNA"/>
</dbReference>
<sequence length="643" mass="71503">MGKSKGSQGSGKSSEDLERELTRLTGELERLEGELSTAREEKERVVGENTDLLAAANGFDERIARLMGELDEAKRAITALLNDRREFMGKFEQLRAYAAQLQEQIEEIAGGRRPTIYGVFVRITDPRLRLADVWIAGMIRPAIVMPFVNPQILKTGMMVALNAEGGIVGAFSNFPHVGTEMHFDSWVDAEAAESDSASAGEPRSSSRRLRAASNFNTKQILIAGEAVRNAALKPGTPLLVVGDIAVAVLEKGTADSLFLEEVPDVGYENIGGLDDQITDIRDLLEKPLLNPEQAVKFKVKIPKGVLLYGPPGCGKTMIAKAIARGLGELFAERLGRPTKGYFISIKGPELLTMWVGETERKIREVFETAKEHAQENLVVVFFDEGDSFLAQRRSGEFSNVDKTIVPQFCAMVDGLEALRNVVVIVATNRADLIDPAVLRPGRLDVKIEVKRPDKKGARDICLKYLTPDLPFHPRYFDPANYQGDDYIPRDHEGRARTERYAIGREPARLVEYLVDRAVSWLFTELDKTKFLNVTYGDSKSEVLYFKDFISGAVLENVITRAKRMAFIRSLTDETTGVELADLYHALQAEFRENKDLPNTTQGVADWLKLQGKGSRQVLQVVPLLEESGKKDEVERVINTGQYL</sequence>
<evidence type="ECO:0000259" key="6">
    <source>
        <dbReference type="SMART" id="SM00382"/>
    </source>
</evidence>
<comment type="similarity">
    <text evidence="4">Belongs to the AAA ATPase family.</text>
</comment>
<dbReference type="PROSITE" id="PS00674">
    <property type="entry name" value="AAA"/>
    <property type="match status" value="1"/>
</dbReference>
<dbReference type="InterPro" id="IPR003960">
    <property type="entry name" value="ATPase_AAA_CS"/>
</dbReference>
<dbReference type="GO" id="GO:0005524">
    <property type="term" value="F:ATP binding"/>
    <property type="evidence" value="ECO:0007669"/>
    <property type="project" value="UniProtKB-KW"/>
</dbReference>
<dbReference type="InterPro" id="IPR003959">
    <property type="entry name" value="ATPase_AAA_core"/>
</dbReference>
<evidence type="ECO:0000256" key="2">
    <source>
        <dbReference type="ARBA" id="ARBA00022840"/>
    </source>
</evidence>
<evidence type="ECO:0000256" key="1">
    <source>
        <dbReference type="ARBA" id="ARBA00022741"/>
    </source>
</evidence>
<feature type="domain" description="AAA+ ATPase" evidence="6">
    <location>
        <begin position="301"/>
        <end position="453"/>
    </location>
</feature>
<dbReference type="Proteomes" id="UP000179281">
    <property type="component" value="Unassembled WGS sequence"/>
</dbReference>
<keyword evidence="1 4" id="KW-0547">Nucleotide-binding</keyword>
<keyword evidence="2 4" id="KW-0067">ATP-binding</keyword>
<organism evidence="7 8">
    <name type="scientific">Candidatus Liptonbacteria bacterium RIFCSPLOWO2_12_FULL_60_15</name>
    <dbReference type="NCBI Taxonomy" id="1798653"/>
    <lineage>
        <taxon>Bacteria</taxon>
        <taxon>Candidatus Liptoniibacteriota</taxon>
    </lineage>
</organism>
<dbReference type="Pfam" id="PF00004">
    <property type="entry name" value="AAA"/>
    <property type="match status" value="1"/>
</dbReference>
<dbReference type="Gene3D" id="3.40.50.300">
    <property type="entry name" value="P-loop containing nucleotide triphosphate hydrolases"/>
    <property type="match status" value="1"/>
</dbReference>
<dbReference type="InterPro" id="IPR027417">
    <property type="entry name" value="P-loop_NTPase"/>
</dbReference>
<accession>A0A1G2CKE9</accession>
<evidence type="ECO:0000256" key="5">
    <source>
        <dbReference type="SAM" id="Coils"/>
    </source>
</evidence>
<evidence type="ECO:0000313" key="7">
    <source>
        <dbReference type="EMBL" id="OGZ01829.1"/>
    </source>
</evidence>
<comment type="caution">
    <text evidence="7">The sequence shown here is derived from an EMBL/GenBank/DDBJ whole genome shotgun (WGS) entry which is preliminary data.</text>
</comment>